<dbReference type="Proteomes" id="UP000176101">
    <property type="component" value="Unassembled WGS sequence"/>
</dbReference>
<evidence type="ECO:0000256" key="2">
    <source>
        <dbReference type="ARBA" id="ARBA00022448"/>
    </source>
</evidence>
<dbReference type="AlphaFoldDB" id="A0A1E7KFK4"/>
<feature type="compositionally biased region" description="Basic and acidic residues" evidence="4">
    <location>
        <begin position="452"/>
        <end position="468"/>
    </location>
</feature>
<dbReference type="PANTHER" id="PTHR43649:SF34">
    <property type="entry name" value="ABC TRANSPORTER PERIPLASMIC-BINDING PROTEIN YCJN-RELATED"/>
    <property type="match status" value="1"/>
</dbReference>
<dbReference type="PATRIC" id="fig|1075402.3.peg.1793"/>
<keyword evidence="7" id="KW-1185">Reference proteome</keyword>
<sequence>MRMRTGWSRAAAAALALVLGAGLAGCADGQAGEPETPDRKLTVWSLENLPPRMAASNRIIDRFERRSGIEVELVGVAENQLPQLIMSAAAAGNLPDVIGAIPMGQLWQMYGNELLNTEVSTDIVKELGKDTFNTNALDLTSEKGRQLAVPSDAWLQILLYRKDLLDQAKLPEPDTYQKAVRAAERLDTGGRVGMAAATDPSDAFTQQSFESLALANGCQLVDQRGEITLDSPNCQQAFRTYHQLAGEHGAAGTQSLDTTRATYFAGKSPMLLWSSFVLDELAGLRKDALPSCPDCESDPSHLADRTGVVTSMRGPDSAEAAQFGEITSWAVTRTAETEASRQFVRYMMSAGYSDWFGMSPEGKIPVRSGTADEPKRYERAWRDSEIGVDTRKPLNEVFPDRLLDQLTEGVSRMQRWGFQQGEGVLVGATSGELPVPRAVGAMTSGQTTPAEAARKAAEEVTALRDSLE</sequence>
<feature type="region of interest" description="Disordered" evidence="4">
    <location>
        <begin position="439"/>
        <end position="468"/>
    </location>
</feature>
<gene>
    <name evidence="6" type="ORF">AN216_14455</name>
</gene>
<dbReference type="InterPro" id="IPR050490">
    <property type="entry name" value="Bact_solute-bd_prot1"/>
</dbReference>
<evidence type="ECO:0000256" key="4">
    <source>
        <dbReference type="SAM" id="MobiDB-lite"/>
    </source>
</evidence>
<comment type="caution">
    <text evidence="6">The sequence shown here is derived from an EMBL/GenBank/DDBJ whole genome shotgun (WGS) entry which is preliminary data.</text>
</comment>
<name>A0A1E7KFK4_9ACTN</name>
<evidence type="ECO:0000256" key="5">
    <source>
        <dbReference type="SAM" id="SignalP"/>
    </source>
</evidence>
<evidence type="ECO:0000256" key="1">
    <source>
        <dbReference type="ARBA" id="ARBA00008520"/>
    </source>
</evidence>
<reference evidence="6 7" key="1">
    <citation type="journal article" date="2016" name="Front. Microbiol.">
        <title>Comparative Genomics Analysis of Streptomyces Species Reveals Their Adaptation to the Marine Environment and Their Diversity at the Genomic Level.</title>
        <authorList>
            <person name="Tian X."/>
            <person name="Zhang Z."/>
            <person name="Yang T."/>
            <person name="Chen M."/>
            <person name="Li J."/>
            <person name="Chen F."/>
            <person name="Yang J."/>
            <person name="Li W."/>
            <person name="Zhang B."/>
            <person name="Zhang Z."/>
            <person name="Wu J."/>
            <person name="Zhang C."/>
            <person name="Long L."/>
            <person name="Xiao J."/>
        </authorList>
    </citation>
    <scope>NUCLEOTIDE SEQUENCE [LARGE SCALE GENOMIC DNA]</scope>
    <source>
        <strain evidence="6 7">SCSIO 02100</strain>
    </source>
</reference>
<dbReference type="SUPFAM" id="SSF53850">
    <property type="entry name" value="Periplasmic binding protein-like II"/>
    <property type="match status" value="1"/>
</dbReference>
<dbReference type="PANTHER" id="PTHR43649">
    <property type="entry name" value="ARABINOSE-BINDING PROTEIN-RELATED"/>
    <property type="match status" value="1"/>
</dbReference>
<evidence type="ECO:0000313" key="7">
    <source>
        <dbReference type="Proteomes" id="UP000176101"/>
    </source>
</evidence>
<dbReference type="Pfam" id="PF13416">
    <property type="entry name" value="SBP_bac_8"/>
    <property type="match status" value="1"/>
</dbReference>
<evidence type="ECO:0000313" key="6">
    <source>
        <dbReference type="EMBL" id="OEV02686.1"/>
    </source>
</evidence>
<feature type="chain" id="PRO_5009196470" evidence="5">
    <location>
        <begin position="27"/>
        <end position="468"/>
    </location>
</feature>
<dbReference type="STRING" id="1075402.AN216_14455"/>
<dbReference type="InterPro" id="IPR006059">
    <property type="entry name" value="SBP"/>
</dbReference>
<dbReference type="PROSITE" id="PS51257">
    <property type="entry name" value="PROKAR_LIPOPROTEIN"/>
    <property type="match status" value="1"/>
</dbReference>
<comment type="similarity">
    <text evidence="1">Belongs to the bacterial solute-binding protein 1 family.</text>
</comment>
<dbReference type="EMBL" id="LJGU01000127">
    <property type="protein sequence ID" value="OEV02686.1"/>
    <property type="molecule type" value="Genomic_DNA"/>
</dbReference>
<keyword evidence="3 5" id="KW-0732">Signal</keyword>
<feature type="signal peptide" evidence="5">
    <location>
        <begin position="1"/>
        <end position="26"/>
    </location>
</feature>
<evidence type="ECO:0000256" key="3">
    <source>
        <dbReference type="ARBA" id="ARBA00022729"/>
    </source>
</evidence>
<accession>A0A1E7KFK4</accession>
<keyword evidence="2" id="KW-0813">Transport</keyword>
<organism evidence="6 7">
    <name type="scientific">Streptomyces oceani</name>
    <dbReference type="NCBI Taxonomy" id="1075402"/>
    <lineage>
        <taxon>Bacteria</taxon>
        <taxon>Bacillati</taxon>
        <taxon>Actinomycetota</taxon>
        <taxon>Actinomycetes</taxon>
        <taxon>Kitasatosporales</taxon>
        <taxon>Streptomycetaceae</taxon>
        <taxon>Streptomyces</taxon>
    </lineage>
</organism>
<dbReference type="Gene3D" id="3.40.190.10">
    <property type="entry name" value="Periplasmic binding protein-like II"/>
    <property type="match status" value="1"/>
</dbReference>
<proteinExistence type="inferred from homology"/>
<protein>
    <submittedName>
        <fullName evidence="6">Bicyclomycin resistance protein</fullName>
    </submittedName>
</protein>
<dbReference type="RefSeq" id="WP_070197063.1">
    <property type="nucleotide sequence ID" value="NZ_LJGU01000127.1"/>
</dbReference>
<dbReference type="OrthoDB" id="9770625at2"/>